<dbReference type="Proteomes" id="UP000287124">
    <property type="component" value="Unassembled WGS sequence"/>
</dbReference>
<evidence type="ECO:0000256" key="1">
    <source>
        <dbReference type="ARBA" id="ARBA00004123"/>
    </source>
</evidence>
<feature type="domain" description="C2H2-type" evidence="8">
    <location>
        <begin position="79"/>
        <end position="107"/>
    </location>
</feature>
<accession>A0A430KZF9</accession>
<keyword evidence="3" id="KW-0677">Repeat</keyword>
<evidence type="ECO:0000256" key="4">
    <source>
        <dbReference type="ARBA" id="ARBA00022771"/>
    </source>
</evidence>
<name>A0A430KZF9_9HYPO</name>
<organism evidence="9 10">
    <name type="scientific">Fusarium euwallaceae</name>
    <dbReference type="NCBI Taxonomy" id="1147111"/>
    <lineage>
        <taxon>Eukaryota</taxon>
        <taxon>Fungi</taxon>
        <taxon>Dikarya</taxon>
        <taxon>Ascomycota</taxon>
        <taxon>Pezizomycotina</taxon>
        <taxon>Sordariomycetes</taxon>
        <taxon>Hypocreomycetidae</taxon>
        <taxon>Hypocreales</taxon>
        <taxon>Nectriaceae</taxon>
        <taxon>Fusarium</taxon>
        <taxon>Fusarium solani species complex</taxon>
    </lineage>
</organism>
<comment type="subcellular location">
    <subcellularLocation>
        <location evidence="1">Nucleus</location>
    </subcellularLocation>
</comment>
<keyword evidence="2" id="KW-0479">Metal-binding</keyword>
<dbReference type="PROSITE" id="PS50157">
    <property type="entry name" value="ZINC_FINGER_C2H2_2"/>
    <property type="match status" value="2"/>
</dbReference>
<evidence type="ECO:0000256" key="2">
    <source>
        <dbReference type="ARBA" id="ARBA00022723"/>
    </source>
</evidence>
<proteinExistence type="predicted"/>
<feature type="domain" description="C2H2-type" evidence="8">
    <location>
        <begin position="108"/>
        <end position="136"/>
    </location>
</feature>
<feature type="non-terminal residue" evidence="9">
    <location>
        <position position="148"/>
    </location>
</feature>
<dbReference type="PROSITE" id="PS00028">
    <property type="entry name" value="ZINC_FINGER_C2H2_1"/>
    <property type="match status" value="3"/>
</dbReference>
<dbReference type="InterPro" id="IPR013087">
    <property type="entry name" value="Znf_C2H2_type"/>
</dbReference>
<reference evidence="9 10" key="1">
    <citation type="submission" date="2017-06" db="EMBL/GenBank/DDBJ databases">
        <title>Comparative genomic analysis of Ambrosia Fusariam Clade fungi.</title>
        <authorList>
            <person name="Stajich J.E."/>
            <person name="Carrillo J."/>
            <person name="Kijimoto T."/>
            <person name="Eskalen A."/>
            <person name="O'Donnell K."/>
            <person name="Kasson M."/>
        </authorList>
    </citation>
    <scope>NUCLEOTIDE SEQUENCE [LARGE SCALE GENOMIC DNA]</scope>
    <source>
        <strain evidence="9 10">UCR1854</strain>
    </source>
</reference>
<dbReference type="GO" id="GO:0000981">
    <property type="term" value="F:DNA-binding transcription factor activity, RNA polymerase II-specific"/>
    <property type="evidence" value="ECO:0007669"/>
    <property type="project" value="TreeGrafter"/>
</dbReference>
<dbReference type="Pfam" id="PF00096">
    <property type="entry name" value="zf-C2H2"/>
    <property type="match status" value="2"/>
</dbReference>
<dbReference type="SUPFAM" id="SSF57667">
    <property type="entry name" value="beta-beta-alpha zinc fingers"/>
    <property type="match status" value="1"/>
</dbReference>
<dbReference type="GO" id="GO:0005634">
    <property type="term" value="C:nucleus"/>
    <property type="evidence" value="ECO:0007669"/>
    <property type="project" value="UniProtKB-SubCell"/>
</dbReference>
<dbReference type="SMART" id="SM00355">
    <property type="entry name" value="ZnF_C2H2"/>
    <property type="match status" value="3"/>
</dbReference>
<sequence length="148" mass="16526">MPLLPVDAWVPADGANNGELEFNCGECSQSCGSAGSLLTHYRQEHFDDGVRRTWEEAIIDPQQNEIDRQYWIDVATGQYICDKCKKAFERPSGLAAHKKAVHDKIRDHICGKCSKGFTSKKHLAAHKKAVHDKIRDHICGKCSKGFSS</sequence>
<comment type="caution">
    <text evidence="9">The sequence shown here is derived from an EMBL/GenBank/DDBJ whole genome shotgun (WGS) entry which is preliminary data.</text>
</comment>
<keyword evidence="4 7" id="KW-0863">Zinc-finger</keyword>
<keyword evidence="5" id="KW-0862">Zinc</keyword>
<keyword evidence="10" id="KW-1185">Reference proteome</keyword>
<evidence type="ECO:0000256" key="6">
    <source>
        <dbReference type="ARBA" id="ARBA00023242"/>
    </source>
</evidence>
<evidence type="ECO:0000256" key="5">
    <source>
        <dbReference type="ARBA" id="ARBA00022833"/>
    </source>
</evidence>
<dbReference type="EMBL" id="MIKF01000693">
    <property type="protein sequence ID" value="RTE68849.1"/>
    <property type="molecule type" value="Genomic_DNA"/>
</dbReference>
<dbReference type="GO" id="GO:0008270">
    <property type="term" value="F:zinc ion binding"/>
    <property type="evidence" value="ECO:0007669"/>
    <property type="project" value="UniProtKB-KW"/>
</dbReference>
<dbReference type="PANTHER" id="PTHR24388">
    <property type="entry name" value="ZINC FINGER PROTEIN"/>
    <property type="match status" value="1"/>
</dbReference>
<gene>
    <name evidence="9" type="ORF">BHE90_016773</name>
</gene>
<dbReference type="AlphaFoldDB" id="A0A430KZF9"/>
<dbReference type="GO" id="GO:0000978">
    <property type="term" value="F:RNA polymerase II cis-regulatory region sequence-specific DNA binding"/>
    <property type="evidence" value="ECO:0007669"/>
    <property type="project" value="TreeGrafter"/>
</dbReference>
<evidence type="ECO:0000313" key="9">
    <source>
        <dbReference type="EMBL" id="RTE68849.1"/>
    </source>
</evidence>
<protein>
    <recommendedName>
        <fullName evidence="8">C2H2-type domain-containing protein</fullName>
    </recommendedName>
</protein>
<dbReference type="Gene3D" id="3.30.160.60">
    <property type="entry name" value="Classic Zinc Finger"/>
    <property type="match status" value="2"/>
</dbReference>
<dbReference type="InterPro" id="IPR050527">
    <property type="entry name" value="Snail/Krueppel_Znf"/>
</dbReference>
<evidence type="ECO:0000256" key="7">
    <source>
        <dbReference type="PROSITE-ProRule" id="PRU00042"/>
    </source>
</evidence>
<keyword evidence="6" id="KW-0539">Nucleus</keyword>
<evidence type="ECO:0000259" key="8">
    <source>
        <dbReference type="PROSITE" id="PS50157"/>
    </source>
</evidence>
<evidence type="ECO:0000256" key="3">
    <source>
        <dbReference type="ARBA" id="ARBA00022737"/>
    </source>
</evidence>
<evidence type="ECO:0000313" key="10">
    <source>
        <dbReference type="Proteomes" id="UP000287124"/>
    </source>
</evidence>
<dbReference type="PANTHER" id="PTHR24388:SF54">
    <property type="entry name" value="PROTEIN ESCARGOT"/>
    <property type="match status" value="1"/>
</dbReference>
<dbReference type="InterPro" id="IPR036236">
    <property type="entry name" value="Znf_C2H2_sf"/>
</dbReference>